<dbReference type="KEGG" id="mnv:MNVI_01260"/>
<feature type="transmembrane region" description="Helical" evidence="7">
    <location>
        <begin position="12"/>
        <end position="31"/>
    </location>
</feature>
<evidence type="ECO:0000256" key="5">
    <source>
        <dbReference type="ARBA" id="ARBA00022989"/>
    </source>
</evidence>
<dbReference type="InterPro" id="IPR008693">
    <property type="entry name" value="MmpS"/>
</dbReference>
<organism evidence="8 9">
    <name type="scientific">Mycobacterium noviomagense</name>
    <dbReference type="NCBI Taxonomy" id="459858"/>
    <lineage>
        <taxon>Bacteria</taxon>
        <taxon>Bacillati</taxon>
        <taxon>Actinomycetota</taxon>
        <taxon>Actinomycetes</taxon>
        <taxon>Mycobacteriales</taxon>
        <taxon>Mycobacteriaceae</taxon>
        <taxon>Mycobacterium</taxon>
    </lineage>
</organism>
<comment type="subcellular location">
    <subcellularLocation>
        <location evidence="1">Cell membrane</location>
    </subcellularLocation>
</comment>
<keyword evidence="6 7" id="KW-0472">Membrane</keyword>
<accession>A0A7I7P8V0</accession>
<comment type="similarity">
    <text evidence="2">Belongs to the MmpS family.</text>
</comment>
<name>A0A7I7P8V0_9MYCO</name>
<evidence type="ECO:0000256" key="7">
    <source>
        <dbReference type="SAM" id="Phobius"/>
    </source>
</evidence>
<evidence type="ECO:0000313" key="9">
    <source>
        <dbReference type="Proteomes" id="UP000466894"/>
    </source>
</evidence>
<dbReference type="EMBL" id="AP022583">
    <property type="protein sequence ID" value="BBY04808.1"/>
    <property type="molecule type" value="Genomic_DNA"/>
</dbReference>
<keyword evidence="5 7" id="KW-1133">Transmembrane helix</keyword>
<evidence type="ECO:0000313" key="8">
    <source>
        <dbReference type="EMBL" id="BBY04808.1"/>
    </source>
</evidence>
<dbReference type="Proteomes" id="UP000466894">
    <property type="component" value="Chromosome"/>
</dbReference>
<evidence type="ECO:0000256" key="4">
    <source>
        <dbReference type="ARBA" id="ARBA00022692"/>
    </source>
</evidence>
<dbReference type="InterPro" id="IPR038468">
    <property type="entry name" value="MmpS_C"/>
</dbReference>
<sequence length="147" mass="15945">MRKIPITRIAKRAWIPLVMIVVLTVSGFGVARLHRIFGSQDLNANAGGGIEIVQFNPKVVTYEVFGPPGSTANINYWDAEANTHQVNGAPLPWSYTFSTTLPAVSANIMAQDDGDQIRCRVTVDGVVREQQTADGLNAQTFCLVKSA</sequence>
<protein>
    <submittedName>
        <fullName evidence="8">Membrane protein</fullName>
    </submittedName>
</protein>
<dbReference type="Pfam" id="PF05423">
    <property type="entry name" value="Mycobact_memb"/>
    <property type="match status" value="1"/>
</dbReference>
<evidence type="ECO:0000256" key="2">
    <source>
        <dbReference type="ARBA" id="ARBA00007531"/>
    </source>
</evidence>
<evidence type="ECO:0000256" key="6">
    <source>
        <dbReference type="ARBA" id="ARBA00023136"/>
    </source>
</evidence>
<keyword evidence="3" id="KW-1003">Cell membrane</keyword>
<evidence type="ECO:0000256" key="1">
    <source>
        <dbReference type="ARBA" id="ARBA00004236"/>
    </source>
</evidence>
<proteinExistence type="inferred from homology"/>
<gene>
    <name evidence="8" type="ORF">MNVI_01260</name>
</gene>
<dbReference type="GO" id="GO:0005886">
    <property type="term" value="C:plasma membrane"/>
    <property type="evidence" value="ECO:0007669"/>
    <property type="project" value="UniProtKB-SubCell"/>
</dbReference>
<keyword evidence="4 7" id="KW-0812">Transmembrane</keyword>
<dbReference type="AlphaFoldDB" id="A0A7I7P8V0"/>
<reference evidence="8 9" key="1">
    <citation type="journal article" date="2019" name="Emerg. Microbes Infect.">
        <title>Comprehensive subspecies identification of 175 nontuberculous mycobacteria species based on 7547 genomic profiles.</title>
        <authorList>
            <person name="Matsumoto Y."/>
            <person name="Kinjo T."/>
            <person name="Motooka D."/>
            <person name="Nabeya D."/>
            <person name="Jung N."/>
            <person name="Uechi K."/>
            <person name="Horii T."/>
            <person name="Iida T."/>
            <person name="Fujita J."/>
            <person name="Nakamura S."/>
        </authorList>
    </citation>
    <scope>NUCLEOTIDE SEQUENCE [LARGE SCALE GENOMIC DNA]</scope>
    <source>
        <strain evidence="8 9">JCM 16367</strain>
    </source>
</reference>
<dbReference type="Gene3D" id="2.60.40.2880">
    <property type="entry name" value="MmpS1-5, C-terminal soluble domain"/>
    <property type="match status" value="1"/>
</dbReference>
<evidence type="ECO:0000256" key="3">
    <source>
        <dbReference type="ARBA" id="ARBA00022475"/>
    </source>
</evidence>